<evidence type="ECO:0000259" key="4">
    <source>
        <dbReference type="PROSITE" id="PS50949"/>
    </source>
</evidence>
<keyword evidence="6" id="KW-1185">Reference proteome</keyword>
<comment type="caution">
    <text evidence="5">The sequence shown here is derived from an EMBL/GenBank/DDBJ whole genome shotgun (WGS) entry which is preliminary data.</text>
</comment>
<organism evidence="5 6">
    <name type="scientific">Paractinoplanes globisporus</name>
    <dbReference type="NCBI Taxonomy" id="113565"/>
    <lineage>
        <taxon>Bacteria</taxon>
        <taxon>Bacillati</taxon>
        <taxon>Actinomycetota</taxon>
        <taxon>Actinomycetes</taxon>
        <taxon>Micromonosporales</taxon>
        <taxon>Micromonosporaceae</taxon>
        <taxon>Paractinoplanes</taxon>
    </lineage>
</organism>
<dbReference type="InterPro" id="IPR011663">
    <property type="entry name" value="UTRA"/>
</dbReference>
<dbReference type="PANTHER" id="PTHR44846:SF17">
    <property type="entry name" value="GNTR-FAMILY TRANSCRIPTIONAL REGULATOR"/>
    <property type="match status" value="1"/>
</dbReference>
<dbReference type="PANTHER" id="PTHR44846">
    <property type="entry name" value="MANNOSYL-D-GLYCERATE TRANSPORT/METABOLISM SYSTEM REPRESSOR MNGR-RELATED"/>
    <property type="match status" value="1"/>
</dbReference>
<evidence type="ECO:0000256" key="1">
    <source>
        <dbReference type="ARBA" id="ARBA00023015"/>
    </source>
</evidence>
<dbReference type="Gene3D" id="1.10.10.10">
    <property type="entry name" value="Winged helix-like DNA-binding domain superfamily/Winged helix DNA-binding domain"/>
    <property type="match status" value="1"/>
</dbReference>
<keyword evidence="1" id="KW-0805">Transcription regulation</keyword>
<accession>A0ABW6WB80</accession>
<evidence type="ECO:0000256" key="3">
    <source>
        <dbReference type="ARBA" id="ARBA00023163"/>
    </source>
</evidence>
<evidence type="ECO:0000313" key="6">
    <source>
        <dbReference type="Proteomes" id="UP001602245"/>
    </source>
</evidence>
<sequence>MTSDLTPVRPVHLDRSSPVPLYYQVATRLQELIEKGEIGVGARIENEVDLAERLGVSRPTTRRAIQYLVERGMLVRKRGVGTQVVHPKVRRPVELSSLYDDLVAGDRAPRTEVLDLRVIPASDSIAASLSLEAGSSVTWIERLRFAGGEPLALMHNAIPLDVLEVTAADLAAHGLYELLRRAGHVPRIATQVIGARSATAAEARILEEKRGASLLTMTRTAWDTTGRALEYGSHLYRASRYSFELNLSAG</sequence>
<dbReference type="InterPro" id="IPR036390">
    <property type="entry name" value="WH_DNA-bd_sf"/>
</dbReference>
<dbReference type="SUPFAM" id="SSF64288">
    <property type="entry name" value="Chorismate lyase-like"/>
    <property type="match status" value="1"/>
</dbReference>
<dbReference type="SMART" id="SM00866">
    <property type="entry name" value="UTRA"/>
    <property type="match status" value="1"/>
</dbReference>
<dbReference type="InterPro" id="IPR050679">
    <property type="entry name" value="Bact_HTH_transcr_reg"/>
</dbReference>
<dbReference type="Pfam" id="PF00392">
    <property type="entry name" value="GntR"/>
    <property type="match status" value="1"/>
</dbReference>
<evidence type="ECO:0000256" key="2">
    <source>
        <dbReference type="ARBA" id="ARBA00023125"/>
    </source>
</evidence>
<name>A0ABW6WB80_9ACTN</name>
<dbReference type="SUPFAM" id="SSF46785">
    <property type="entry name" value="Winged helix' DNA-binding domain"/>
    <property type="match status" value="1"/>
</dbReference>
<dbReference type="RefSeq" id="WP_020510437.1">
    <property type="nucleotide sequence ID" value="NZ_JBIAZU010000002.1"/>
</dbReference>
<dbReference type="InterPro" id="IPR036388">
    <property type="entry name" value="WH-like_DNA-bd_sf"/>
</dbReference>
<gene>
    <name evidence="5" type="ORF">ACFY35_14095</name>
</gene>
<dbReference type="EMBL" id="JBIAZU010000002">
    <property type="protein sequence ID" value="MFF5290572.1"/>
    <property type="molecule type" value="Genomic_DNA"/>
</dbReference>
<proteinExistence type="predicted"/>
<dbReference type="CDD" id="cd07377">
    <property type="entry name" value="WHTH_GntR"/>
    <property type="match status" value="1"/>
</dbReference>
<dbReference type="Proteomes" id="UP001602245">
    <property type="component" value="Unassembled WGS sequence"/>
</dbReference>
<dbReference type="PRINTS" id="PR00035">
    <property type="entry name" value="HTHGNTR"/>
</dbReference>
<keyword evidence="3" id="KW-0804">Transcription</keyword>
<dbReference type="Gene3D" id="3.40.1410.10">
    <property type="entry name" value="Chorismate lyase-like"/>
    <property type="match status" value="1"/>
</dbReference>
<reference evidence="5 6" key="1">
    <citation type="submission" date="2024-10" db="EMBL/GenBank/DDBJ databases">
        <title>The Natural Products Discovery Center: Release of the First 8490 Sequenced Strains for Exploring Actinobacteria Biosynthetic Diversity.</title>
        <authorList>
            <person name="Kalkreuter E."/>
            <person name="Kautsar S.A."/>
            <person name="Yang D."/>
            <person name="Bader C.D."/>
            <person name="Teijaro C.N."/>
            <person name="Fluegel L."/>
            <person name="Davis C.M."/>
            <person name="Simpson J.R."/>
            <person name="Lauterbach L."/>
            <person name="Steele A.D."/>
            <person name="Gui C."/>
            <person name="Meng S."/>
            <person name="Li G."/>
            <person name="Viehrig K."/>
            <person name="Ye F."/>
            <person name="Su P."/>
            <person name="Kiefer A.F."/>
            <person name="Nichols A."/>
            <person name="Cepeda A.J."/>
            <person name="Yan W."/>
            <person name="Fan B."/>
            <person name="Jiang Y."/>
            <person name="Adhikari A."/>
            <person name="Zheng C.-J."/>
            <person name="Schuster L."/>
            <person name="Cowan T.M."/>
            <person name="Smanski M.J."/>
            <person name="Chevrette M.G."/>
            <person name="De Carvalho L.P.S."/>
            <person name="Shen B."/>
        </authorList>
    </citation>
    <scope>NUCLEOTIDE SEQUENCE [LARGE SCALE GENOMIC DNA]</scope>
    <source>
        <strain evidence="5 6">NPDC000087</strain>
    </source>
</reference>
<dbReference type="Pfam" id="PF07702">
    <property type="entry name" value="UTRA"/>
    <property type="match status" value="1"/>
</dbReference>
<keyword evidence="2" id="KW-0238">DNA-binding</keyword>
<dbReference type="SMART" id="SM00345">
    <property type="entry name" value="HTH_GNTR"/>
    <property type="match status" value="1"/>
</dbReference>
<dbReference type="InterPro" id="IPR000524">
    <property type="entry name" value="Tscrpt_reg_HTH_GntR"/>
</dbReference>
<evidence type="ECO:0000313" key="5">
    <source>
        <dbReference type="EMBL" id="MFF5290572.1"/>
    </source>
</evidence>
<dbReference type="InterPro" id="IPR028978">
    <property type="entry name" value="Chorismate_lyase_/UTRA_dom_sf"/>
</dbReference>
<feature type="domain" description="HTH gntR-type" evidence="4">
    <location>
        <begin position="19"/>
        <end position="87"/>
    </location>
</feature>
<dbReference type="PROSITE" id="PS50949">
    <property type="entry name" value="HTH_GNTR"/>
    <property type="match status" value="1"/>
</dbReference>
<protein>
    <submittedName>
        <fullName evidence="5">GntR family transcriptional regulator</fullName>
    </submittedName>
</protein>